<dbReference type="EMBL" id="CM001484">
    <property type="protein sequence ID" value="EIE97259.1"/>
    <property type="molecule type" value="Genomic_DNA"/>
</dbReference>
<dbReference type="SUPFAM" id="SSF81345">
    <property type="entry name" value="ABC transporter involved in vitamin B12 uptake, BtuC"/>
    <property type="match status" value="1"/>
</dbReference>
<dbReference type="STRING" id="928724.SacglDRAFT_00303"/>
<evidence type="ECO:0000313" key="10">
    <source>
        <dbReference type="Proteomes" id="UP000005087"/>
    </source>
</evidence>
<dbReference type="Pfam" id="PF01032">
    <property type="entry name" value="FecCD"/>
    <property type="match status" value="1"/>
</dbReference>
<keyword evidence="3" id="KW-0813">Transport</keyword>
<protein>
    <submittedName>
        <fullName evidence="9">ABC-type Fe3+-siderophore transport system, permease component</fullName>
    </submittedName>
</protein>
<dbReference type="GO" id="GO:0033214">
    <property type="term" value="P:siderophore-iron import into cell"/>
    <property type="evidence" value="ECO:0007669"/>
    <property type="project" value="TreeGrafter"/>
</dbReference>
<evidence type="ECO:0000256" key="5">
    <source>
        <dbReference type="ARBA" id="ARBA00022692"/>
    </source>
</evidence>
<reference evidence="9 10" key="1">
    <citation type="submission" date="2011-09" db="EMBL/GenBank/DDBJ databases">
        <authorList>
            <consortium name="US DOE Joint Genome Institute (JGI-PGF)"/>
            <person name="Lucas S."/>
            <person name="Han J."/>
            <person name="Lapidus A."/>
            <person name="Cheng J.-F."/>
            <person name="Goodwin L."/>
            <person name="Pitluck S."/>
            <person name="Peters L."/>
            <person name="Land M.L."/>
            <person name="Hauser L."/>
            <person name="Brambilla E."/>
            <person name="Klenk H.-P."/>
            <person name="Woyke T.J."/>
        </authorList>
    </citation>
    <scope>NUCLEOTIDE SEQUENCE [LARGE SCALE GENOMIC DNA]</scope>
    <source>
        <strain evidence="9 10">K62</strain>
    </source>
</reference>
<dbReference type="FunFam" id="1.10.3470.10:FF:000001">
    <property type="entry name" value="Vitamin B12 ABC transporter permease BtuC"/>
    <property type="match status" value="1"/>
</dbReference>
<keyword evidence="5 8" id="KW-0812">Transmembrane</keyword>
<comment type="subcellular location">
    <subcellularLocation>
        <location evidence="1">Cell membrane</location>
        <topology evidence="1">Multi-pass membrane protein</topology>
    </subcellularLocation>
</comment>
<feature type="transmembrane region" description="Helical" evidence="8">
    <location>
        <begin position="31"/>
        <end position="51"/>
    </location>
</feature>
<dbReference type="InterPro" id="IPR037294">
    <property type="entry name" value="ABC_BtuC-like"/>
</dbReference>
<name>I1CX35_9PSEU</name>
<proteinExistence type="inferred from homology"/>
<feature type="transmembrane region" description="Helical" evidence="8">
    <location>
        <begin position="117"/>
        <end position="138"/>
    </location>
</feature>
<feature type="transmembrane region" description="Helical" evidence="8">
    <location>
        <begin position="216"/>
        <end position="238"/>
    </location>
</feature>
<keyword evidence="7 8" id="KW-0472">Membrane</keyword>
<dbReference type="GO" id="GO:0005886">
    <property type="term" value="C:plasma membrane"/>
    <property type="evidence" value="ECO:0007669"/>
    <property type="project" value="UniProtKB-SubCell"/>
</dbReference>
<keyword evidence="4" id="KW-1003">Cell membrane</keyword>
<feature type="transmembrane region" description="Helical" evidence="8">
    <location>
        <begin position="144"/>
        <end position="163"/>
    </location>
</feature>
<dbReference type="InterPro" id="IPR000522">
    <property type="entry name" value="ABC_transptr_permease_BtuC"/>
</dbReference>
<evidence type="ECO:0000256" key="1">
    <source>
        <dbReference type="ARBA" id="ARBA00004651"/>
    </source>
</evidence>
<dbReference type="eggNOG" id="COG0609">
    <property type="taxonomic scope" value="Bacteria"/>
</dbReference>
<comment type="similarity">
    <text evidence="2">Belongs to the binding-protein-dependent transport system permease family. FecCD subfamily.</text>
</comment>
<feature type="transmembrane region" description="Helical" evidence="8">
    <location>
        <begin position="175"/>
        <end position="196"/>
    </location>
</feature>
<accession>I1CX35</accession>
<dbReference type="AlphaFoldDB" id="I1CX35"/>
<evidence type="ECO:0000256" key="6">
    <source>
        <dbReference type="ARBA" id="ARBA00022989"/>
    </source>
</evidence>
<evidence type="ECO:0000256" key="4">
    <source>
        <dbReference type="ARBA" id="ARBA00022475"/>
    </source>
</evidence>
<dbReference type="HOGENOM" id="CLU_013016_1_0_11"/>
<dbReference type="CDD" id="cd06550">
    <property type="entry name" value="TM_ABC_iron-siderophores_like"/>
    <property type="match status" value="1"/>
</dbReference>
<keyword evidence="10" id="KW-1185">Reference proteome</keyword>
<dbReference type="RefSeq" id="WP_005461116.1">
    <property type="nucleotide sequence ID" value="NZ_CM001484.1"/>
</dbReference>
<evidence type="ECO:0000256" key="8">
    <source>
        <dbReference type="SAM" id="Phobius"/>
    </source>
</evidence>
<reference evidence="10" key="2">
    <citation type="submission" date="2012-01" db="EMBL/GenBank/DDBJ databases">
        <title>Noncontiguous Finished sequence of chromosome of Saccharomonospora glauca K62.</title>
        <authorList>
            <consortium name="US DOE Joint Genome Institute"/>
            <person name="Lucas S."/>
            <person name="Han J."/>
            <person name="Lapidus A."/>
            <person name="Cheng J.-F."/>
            <person name="Goodwin L."/>
            <person name="Pitluck S."/>
            <person name="Peters L."/>
            <person name="Mikhailova N."/>
            <person name="Held B."/>
            <person name="Detter J.C."/>
            <person name="Han C."/>
            <person name="Tapia R."/>
            <person name="Land M."/>
            <person name="Hauser L."/>
            <person name="Kyrpides N."/>
            <person name="Ivanova N."/>
            <person name="Pagani I."/>
            <person name="Brambilla E.-M."/>
            <person name="Klenk H.-P."/>
            <person name="Woyke T."/>
        </authorList>
    </citation>
    <scope>NUCLEOTIDE SEQUENCE [LARGE SCALE GENOMIC DNA]</scope>
    <source>
        <strain evidence="10">K62</strain>
    </source>
</reference>
<feature type="transmembrane region" description="Helical" evidence="8">
    <location>
        <begin position="333"/>
        <end position="351"/>
    </location>
</feature>
<evidence type="ECO:0000256" key="3">
    <source>
        <dbReference type="ARBA" id="ARBA00022448"/>
    </source>
</evidence>
<sequence>MPPVVLADPASEIEPGDSAVSARRWSRVLRVGGLVVLTVALAFVALLSVWLGSKDIPFGDTWDVLLHPEALAGSDTAVIIHDYRIPRTLLGIVVGAALGLSGALMQALTRNPLAEPGLLGVNTGASTGMVVAIAFLGITSVLGYVWFALVGAALASLVVYVLGATGRGAASPERLVLAGSAITAVLYAFNTAVLLSDPQAYDEYRFWMVGSLAGRYYDVLLPVLPFVAVGAVIALLLMRPLNALAMGDDLGRSLGVRPGLTRVCGAVAVTLLCGAATAAAGPIAFVGLAVPHAVRLVVGPDQRWVLPYSLVAAPLLLVGSDVVGRVLAPPAEVQVGIVTAVIGVPVFCLLCRRRRLASL</sequence>
<dbReference type="GO" id="GO:0022857">
    <property type="term" value="F:transmembrane transporter activity"/>
    <property type="evidence" value="ECO:0007669"/>
    <property type="project" value="InterPro"/>
</dbReference>
<evidence type="ECO:0000256" key="7">
    <source>
        <dbReference type="ARBA" id="ARBA00023136"/>
    </source>
</evidence>
<dbReference type="PANTHER" id="PTHR30472">
    <property type="entry name" value="FERRIC ENTEROBACTIN TRANSPORT SYSTEM PERMEASE PROTEIN"/>
    <property type="match status" value="1"/>
</dbReference>
<gene>
    <name evidence="9" type="ORF">SacglDRAFT_00303</name>
</gene>
<feature type="transmembrane region" description="Helical" evidence="8">
    <location>
        <begin position="88"/>
        <end position="105"/>
    </location>
</feature>
<dbReference type="PANTHER" id="PTHR30472:SF1">
    <property type="entry name" value="FE(3+) DICITRATE TRANSPORT SYSTEM PERMEASE PROTEIN FECC-RELATED"/>
    <property type="match status" value="1"/>
</dbReference>
<dbReference type="Proteomes" id="UP000005087">
    <property type="component" value="Chromosome"/>
</dbReference>
<evidence type="ECO:0000313" key="9">
    <source>
        <dbReference type="EMBL" id="EIE97259.1"/>
    </source>
</evidence>
<dbReference type="Gene3D" id="1.10.3470.10">
    <property type="entry name" value="ABC transporter involved in vitamin B12 uptake, BtuC"/>
    <property type="match status" value="1"/>
</dbReference>
<evidence type="ECO:0000256" key="2">
    <source>
        <dbReference type="ARBA" id="ARBA00007935"/>
    </source>
</evidence>
<dbReference type="OrthoDB" id="9782305at2"/>
<keyword evidence="6 8" id="KW-1133">Transmembrane helix</keyword>
<organism evidence="9 10">
    <name type="scientific">Saccharomonospora glauca K62</name>
    <dbReference type="NCBI Taxonomy" id="928724"/>
    <lineage>
        <taxon>Bacteria</taxon>
        <taxon>Bacillati</taxon>
        <taxon>Actinomycetota</taxon>
        <taxon>Actinomycetes</taxon>
        <taxon>Pseudonocardiales</taxon>
        <taxon>Pseudonocardiaceae</taxon>
        <taxon>Saccharomonospora</taxon>
    </lineage>
</organism>